<dbReference type="KEGG" id="msto:MSTO_45670"/>
<organism evidence="2 3">
    <name type="scientific">Mycobacterium stomatepiae</name>
    <dbReference type="NCBI Taxonomy" id="470076"/>
    <lineage>
        <taxon>Bacteria</taxon>
        <taxon>Bacillati</taxon>
        <taxon>Actinomycetota</taxon>
        <taxon>Actinomycetes</taxon>
        <taxon>Mycobacteriales</taxon>
        <taxon>Mycobacteriaceae</taxon>
        <taxon>Mycobacterium</taxon>
        <taxon>Mycobacterium simiae complex</taxon>
    </lineage>
</organism>
<name>A0A7I7QE03_9MYCO</name>
<feature type="compositionally biased region" description="Pro residues" evidence="1">
    <location>
        <begin position="37"/>
        <end position="57"/>
    </location>
</feature>
<dbReference type="Proteomes" id="UP000467130">
    <property type="component" value="Chromosome"/>
</dbReference>
<feature type="compositionally biased region" description="Gly residues" evidence="1">
    <location>
        <begin position="58"/>
        <end position="89"/>
    </location>
</feature>
<dbReference type="AlphaFoldDB" id="A0A7I7QE03"/>
<proteinExistence type="predicted"/>
<dbReference type="EMBL" id="AP022587">
    <property type="protein sequence ID" value="BBY24362.1"/>
    <property type="molecule type" value="Genomic_DNA"/>
</dbReference>
<feature type="region of interest" description="Disordered" evidence="1">
    <location>
        <begin position="1"/>
        <end position="145"/>
    </location>
</feature>
<accession>A0A7I7QE03</accession>
<evidence type="ECO:0000256" key="1">
    <source>
        <dbReference type="SAM" id="MobiDB-lite"/>
    </source>
</evidence>
<sequence>MSPTEAAGAVAPGGGSGSCPGGGGVNARPGGGGGMSPQPPGGAPQPPGMAPPPPAGGPHPGGGGGAPHGGTPMGRGGESMPNGMGGGGPNIRSGRNMAVRIPPTMKPQTPVPTATPMGCRRTIDCRGTEPVGSPLGRRHSPAPDVLGGRCSSDMGSLQTVEITAMPVTVGSRSESNLKNSPAPGFLQVRFRRRPRMKG</sequence>
<evidence type="ECO:0000313" key="2">
    <source>
        <dbReference type="EMBL" id="BBY24362.1"/>
    </source>
</evidence>
<feature type="compositionally biased region" description="Low complexity" evidence="1">
    <location>
        <begin position="1"/>
        <end position="10"/>
    </location>
</feature>
<protein>
    <submittedName>
        <fullName evidence="2">Uncharacterized protein</fullName>
    </submittedName>
</protein>
<keyword evidence="3" id="KW-1185">Reference proteome</keyword>
<gene>
    <name evidence="2" type="ORF">MSTO_45670</name>
</gene>
<feature type="compositionally biased region" description="Gly residues" evidence="1">
    <location>
        <begin position="11"/>
        <end position="35"/>
    </location>
</feature>
<evidence type="ECO:0000313" key="3">
    <source>
        <dbReference type="Proteomes" id="UP000467130"/>
    </source>
</evidence>
<reference evidence="2 3" key="1">
    <citation type="journal article" date="2019" name="Emerg. Microbes Infect.">
        <title>Comprehensive subspecies identification of 175 nontuberculous mycobacteria species based on 7547 genomic profiles.</title>
        <authorList>
            <person name="Matsumoto Y."/>
            <person name="Kinjo T."/>
            <person name="Motooka D."/>
            <person name="Nabeya D."/>
            <person name="Jung N."/>
            <person name="Uechi K."/>
            <person name="Horii T."/>
            <person name="Iida T."/>
            <person name="Fujita J."/>
            <person name="Nakamura S."/>
        </authorList>
    </citation>
    <scope>NUCLEOTIDE SEQUENCE [LARGE SCALE GENOMIC DNA]</scope>
    <source>
        <strain evidence="2 3">JCM 17783</strain>
    </source>
</reference>